<evidence type="ECO:0000313" key="2">
    <source>
        <dbReference type="Proteomes" id="UP001386955"/>
    </source>
</evidence>
<dbReference type="EMBL" id="JAYMYS010000006">
    <property type="protein sequence ID" value="KAK7388959.1"/>
    <property type="molecule type" value="Genomic_DNA"/>
</dbReference>
<proteinExistence type="predicted"/>
<name>A0AAN9S7B8_PSOTE</name>
<comment type="caution">
    <text evidence="1">The sequence shown here is derived from an EMBL/GenBank/DDBJ whole genome shotgun (WGS) entry which is preliminary data.</text>
</comment>
<accession>A0AAN9S7B8</accession>
<keyword evidence="2" id="KW-1185">Reference proteome</keyword>
<protein>
    <submittedName>
        <fullName evidence="1">Uncharacterized protein</fullName>
    </submittedName>
</protein>
<reference evidence="1 2" key="1">
    <citation type="submission" date="2024-01" db="EMBL/GenBank/DDBJ databases">
        <title>The genomes of 5 underutilized Papilionoideae crops provide insights into root nodulation and disease resistanc.</title>
        <authorList>
            <person name="Jiang F."/>
        </authorList>
    </citation>
    <scope>NUCLEOTIDE SEQUENCE [LARGE SCALE GENOMIC DNA]</scope>
    <source>
        <strain evidence="1">DUOXIRENSHENG_FW03</strain>
        <tissue evidence="1">Leaves</tissue>
    </source>
</reference>
<evidence type="ECO:0000313" key="1">
    <source>
        <dbReference type="EMBL" id="KAK7388959.1"/>
    </source>
</evidence>
<sequence>MSRSKAGDSVNCIADCVSRLKDDICEVERSSWNGLEELERNHKHILNASQHCSLEKGLRSGICENANDFKLIRKALKEM</sequence>
<dbReference type="Proteomes" id="UP001386955">
    <property type="component" value="Unassembled WGS sequence"/>
</dbReference>
<gene>
    <name evidence="1" type="ORF">VNO78_23790</name>
</gene>
<organism evidence="1 2">
    <name type="scientific">Psophocarpus tetragonolobus</name>
    <name type="common">Winged bean</name>
    <name type="synonym">Dolichos tetragonolobus</name>
    <dbReference type="NCBI Taxonomy" id="3891"/>
    <lineage>
        <taxon>Eukaryota</taxon>
        <taxon>Viridiplantae</taxon>
        <taxon>Streptophyta</taxon>
        <taxon>Embryophyta</taxon>
        <taxon>Tracheophyta</taxon>
        <taxon>Spermatophyta</taxon>
        <taxon>Magnoliopsida</taxon>
        <taxon>eudicotyledons</taxon>
        <taxon>Gunneridae</taxon>
        <taxon>Pentapetalae</taxon>
        <taxon>rosids</taxon>
        <taxon>fabids</taxon>
        <taxon>Fabales</taxon>
        <taxon>Fabaceae</taxon>
        <taxon>Papilionoideae</taxon>
        <taxon>50 kb inversion clade</taxon>
        <taxon>NPAAA clade</taxon>
        <taxon>indigoferoid/millettioid clade</taxon>
        <taxon>Phaseoleae</taxon>
        <taxon>Psophocarpus</taxon>
    </lineage>
</organism>
<dbReference type="AlphaFoldDB" id="A0AAN9S7B8"/>